<reference evidence="2" key="1">
    <citation type="submission" date="2018-06" db="EMBL/GenBank/DDBJ databases">
        <authorList>
            <person name="Zhirakovskaya E."/>
        </authorList>
    </citation>
    <scope>NUCLEOTIDE SEQUENCE</scope>
</reference>
<dbReference type="InterPro" id="IPR025391">
    <property type="entry name" value="DUF4123"/>
</dbReference>
<name>A0A3B0YP96_9ZZZZ</name>
<gene>
    <name evidence="2" type="ORF">MNBD_GAMMA12-2478</name>
</gene>
<organism evidence="2">
    <name type="scientific">hydrothermal vent metagenome</name>
    <dbReference type="NCBI Taxonomy" id="652676"/>
    <lineage>
        <taxon>unclassified sequences</taxon>
        <taxon>metagenomes</taxon>
        <taxon>ecological metagenomes</taxon>
    </lineage>
</organism>
<evidence type="ECO:0000259" key="1">
    <source>
        <dbReference type="Pfam" id="PF13503"/>
    </source>
</evidence>
<sequence>MTSLELTKNILTNKYFNNSLLPDNAKLYAIVDGAKLETLYSSIQLNATLHCCLYDGALQDHFEEAAPYLIYLDPSSDFTQTLIQNNLNNDCMILLHSTKNINDLAEHFKNYTVVYIEHLDQHALYAFYDPRVADFHFEHLSKEEIQEFLNPISCLSFTNSKRTGVLSCYYSSDNRQGWSKTDAILNKDNVVA</sequence>
<proteinExistence type="predicted"/>
<dbReference type="Pfam" id="PF13503">
    <property type="entry name" value="DUF4123"/>
    <property type="match status" value="1"/>
</dbReference>
<accession>A0A3B0YP96</accession>
<evidence type="ECO:0000313" key="2">
    <source>
        <dbReference type="EMBL" id="VAW77072.1"/>
    </source>
</evidence>
<protein>
    <recommendedName>
        <fullName evidence="1">DUF4123 domain-containing protein</fullName>
    </recommendedName>
</protein>
<dbReference type="AlphaFoldDB" id="A0A3B0YP96"/>
<dbReference type="EMBL" id="UOFL01000117">
    <property type="protein sequence ID" value="VAW77072.1"/>
    <property type="molecule type" value="Genomic_DNA"/>
</dbReference>
<feature type="domain" description="DUF4123" evidence="1">
    <location>
        <begin position="27"/>
        <end position="146"/>
    </location>
</feature>